<evidence type="ECO:0000313" key="1">
    <source>
        <dbReference type="EMBL" id="GGU68276.1"/>
    </source>
</evidence>
<comment type="caution">
    <text evidence="1">The sequence shown here is derived from an EMBL/GenBank/DDBJ whole genome shotgun (WGS) entry which is preliminary data.</text>
</comment>
<reference evidence="2" key="1">
    <citation type="journal article" date="2019" name="Int. J. Syst. Evol. Microbiol.">
        <title>The Global Catalogue of Microorganisms (GCM) 10K type strain sequencing project: providing services to taxonomists for standard genome sequencing and annotation.</title>
        <authorList>
            <consortium name="The Broad Institute Genomics Platform"/>
            <consortium name="The Broad Institute Genome Sequencing Center for Infectious Disease"/>
            <person name="Wu L."/>
            <person name="Ma J."/>
        </authorList>
    </citation>
    <scope>NUCLEOTIDE SEQUENCE [LARGE SCALE GENOMIC DNA]</scope>
    <source>
        <strain evidence="2">JCM 3296</strain>
    </source>
</reference>
<dbReference type="EMBL" id="BMRE01000044">
    <property type="protein sequence ID" value="GGU68276.1"/>
    <property type="molecule type" value="Genomic_DNA"/>
</dbReference>
<evidence type="ECO:0000313" key="2">
    <source>
        <dbReference type="Proteomes" id="UP000649573"/>
    </source>
</evidence>
<accession>A0ABQ2V4Z6</accession>
<name>A0ABQ2V4Z6_9PSEU</name>
<sequence>MLRPGDWAAFVAERRAKCVEQQRKRGLGERWLEHVPGFLYGVHLLRQNRG</sequence>
<keyword evidence="2" id="KW-1185">Reference proteome</keyword>
<proteinExistence type="predicted"/>
<protein>
    <submittedName>
        <fullName evidence="1">Uncharacterized protein</fullName>
    </submittedName>
</protein>
<dbReference type="Proteomes" id="UP000649573">
    <property type="component" value="Unassembled WGS sequence"/>
</dbReference>
<organism evidence="1 2">
    <name type="scientific">Lentzea flava</name>
    <dbReference type="NCBI Taxonomy" id="103732"/>
    <lineage>
        <taxon>Bacteria</taxon>
        <taxon>Bacillati</taxon>
        <taxon>Actinomycetota</taxon>
        <taxon>Actinomycetes</taxon>
        <taxon>Pseudonocardiales</taxon>
        <taxon>Pseudonocardiaceae</taxon>
        <taxon>Lentzea</taxon>
    </lineage>
</organism>
<gene>
    <name evidence="1" type="ORF">GCM10010178_70070</name>
</gene>